<comment type="caution">
    <text evidence="4">The sequence shown here is derived from an EMBL/GenBank/DDBJ whole genome shotgun (WGS) entry which is preliminary data.</text>
</comment>
<proteinExistence type="predicted"/>
<accession>A0ABS4AM74</accession>
<gene>
    <name evidence="4" type="ORF">J5Y09_00960</name>
</gene>
<protein>
    <submittedName>
        <fullName evidence="4">Class I SAM-dependent methyltransferase</fullName>
    </submittedName>
</protein>
<evidence type="ECO:0000313" key="5">
    <source>
        <dbReference type="Proteomes" id="UP000680815"/>
    </source>
</evidence>
<dbReference type="Gene3D" id="3.40.50.150">
    <property type="entry name" value="Vaccinia Virus protein VP39"/>
    <property type="match status" value="1"/>
</dbReference>
<sequence>MDAADDIIGLYTRHGPAWARDRGDAVTFEAAWLARFLALLPPAGRVLDIGCGSGAPIAAAIAAAGHRVTGLDASPTLLALARARLPQAEWIEADMRAMALHRRFDGLVAWDSFFHLDHAAQRGMFPRFATHAAPGAPLLFTSGPRHGVAMGTYAGEPLFHASLDAEEYRALLAAQGFAVLDHRPEDPATGGRTVWLARRA</sequence>
<dbReference type="CDD" id="cd02440">
    <property type="entry name" value="AdoMet_MTases"/>
    <property type="match status" value="1"/>
</dbReference>
<dbReference type="GO" id="GO:0008168">
    <property type="term" value="F:methyltransferase activity"/>
    <property type="evidence" value="ECO:0007669"/>
    <property type="project" value="UniProtKB-KW"/>
</dbReference>
<dbReference type="PANTHER" id="PTHR43861:SF1">
    <property type="entry name" value="TRANS-ACONITATE 2-METHYLTRANSFERASE"/>
    <property type="match status" value="1"/>
</dbReference>
<dbReference type="SUPFAM" id="SSF53335">
    <property type="entry name" value="S-adenosyl-L-methionine-dependent methyltransferases"/>
    <property type="match status" value="1"/>
</dbReference>
<dbReference type="PANTHER" id="PTHR43861">
    <property type="entry name" value="TRANS-ACONITATE 2-METHYLTRANSFERASE-RELATED"/>
    <property type="match status" value="1"/>
</dbReference>
<evidence type="ECO:0000256" key="1">
    <source>
        <dbReference type="ARBA" id="ARBA00022603"/>
    </source>
</evidence>
<keyword evidence="2" id="KW-0808">Transferase</keyword>
<reference evidence="4 5" key="1">
    <citation type="submission" date="2021-03" db="EMBL/GenBank/DDBJ databases">
        <authorList>
            <person name="So Y."/>
        </authorList>
    </citation>
    <scope>NUCLEOTIDE SEQUENCE [LARGE SCALE GENOMIC DNA]</scope>
    <source>
        <strain evidence="4 5">PWR1</strain>
    </source>
</reference>
<evidence type="ECO:0000256" key="2">
    <source>
        <dbReference type="ARBA" id="ARBA00022679"/>
    </source>
</evidence>
<dbReference type="EMBL" id="JAGIYZ010000001">
    <property type="protein sequence ID" value="MBP0462467.1"/>
    <property type="molecule type" value="Genomic_DNA"/>
</dbReference>
<organism evidence="4 5">
    <name type="scientific">Roseomonas nitratireducens</name>
    <dbReference type="NCBI Taxonomy" id="2820810"/>
    <lineage>
        <taxon>Bacteria</taxon>
        <taxon>Pseudomonadati</taxon>
        <taxon>Pseudomonadota</taxon>
        <taxon>Alphaproteobacteria</taxon>
        <taxon>Acetobacterales</taxon>
        <taxon>Roseomonadaceae</taxon>
        <taxon>Roseomonas</taxon>
    </lineage>
</organism>
<keyword evidence="5" id="KW-1185">Reference proteome</keyword>
<dbReference type="RefSeq" id="WP_209349840.1">
    <property type="nucleotide sequence ID" value="NZ_JAGIYZ010000001.1"/>
</dbReference>
<dbReference type="InterPro" id="IPR041698">
    <property type="entry name" value="Methyltransf_25"/>
</dbReference>
<evidence type="ECO:0000259" key="3">
    <source>
        <dbReference type="Pfam" id="PF13649"/>
    </source>
</evidence>
<dbReference type="Proteomes" id="UP000680815">
    <property type="component" value="Unassembled WGS sequence"/>
</dbReference>
<dbReference type="GO" id="GO:0032259">
    <property type="term" value="P:methylation"/>
    <property type="evidence" value="ECO:0007669"/>
    <property type="project" value="UniProtKB-KW"/>
</dbReference>
<dbReference type="InterPro" id="IPR029063">
    <property type="entry name" value="SAM-dependent_MTases_sf"/>
</dbReference>
<name>A0ABS4AM74_9PROT</name>
<keyword evidence="1 4" id="KW-0489">Methyltransferase</keyword>
<feature type="domain" description="Methyltransferase" evidence="3">
    <location>
        <begin position="46"/>
        <end position="135"/>
    </location>
</feature>
<dbReference type="Pfam" id="PF13649">
    <property type="entry name" value="Methyltransf_25"/>
    <property type="match status" value="1"/>
</dbReference>
<evidence type="ECO:0000313" key="4">
    <source>
        <dbReference type="EMBL" id="MBP0462467.1"/>
    </source>
</evidence>